<dbReference type="PANTHER" id="PTHR44675">
    <property type="entry name" value="PAK1 INTERACTING PROTEIN 1"/>
    <property type="match status" value="1"/>
</dbReference>
<reference evidence="2 3" key="1">
    <citation type="submission" date="2016-10" db="EMBL/GenBank/DDBJ databases">
        <title>The genome of Paramicrosporidium saccamoebae is the missing link in understanding Cryptomycota and Microsporidia evolution.</title>
        <authorList>
            <person name="Quandt C.A."/>
            <person name="Beaudet D."/>
            <person name="Corsaro D."/>
            <person name="Michel R."/>
            <person name="Corradi N."/>
            <person name="James T."/>
        </authorList>
    </citation>
    <scope>NUCLEOTIDE SEQUENCE [LARGE SCALE GENOMIC DNA]</scope>
    <source>
        <strain evidence="2 3">KSL3</strain>
    </source>
</reference>
<dbReference type="InterPro" id="IPR015943">
    <property type="entry name" value="WD40/YVTN_repeat-like_dom_sf"/>
</dbReference>
<dbReference type="PROSITE" id="PS50082">
    <property type="entry name" value="WD_REPEATS_2"/>
    <property type="match status" value="1"/>
</dbReference>
<protein>
    <submittedName>
        <fullName evidence="2">Uncharacterized protein</fullName>
    </submittedName>
</protein>
<keyword evidence="1" id="KW-0853">WD repeat</keyword>
<comment type="caution">
    <text evidence="2">The sequence shown here is derived from an EMBL/GenBank/DDBJ whole genome shotgun (WGS) entry which is preliminary data.</text>
</comment>
<accession>A0A2H9TQ88</accession>
<dbReference type="Proteomes" id="UP000240830">
    <property type="component" value="Unassembled WGS sequence"/>
</dbReference>
<dbReference type="EMBL" id="MTSL01000030">
    <property type="protein sequence ID" value="PJF19904.1"/>
    <property type="molecule type" value="Genomic_DNA"/>
</dbReference>
<dbReference type="OrthoDB" id="308449at2759"/>
<name>A0A2H9TQ88_9FUNG</name>
<dbReference type="AlphaFoldDB" id="A0A2H9TQ88"/>
<feature type="repeat" description="WD" evidence="1">
    <location>
        <begin position="106"/>
        <end position="147"/>
    </location>
</feature>
<sequence>MQRHLYQGTITPQHLRAQDPGCPMKLVVAVGSYERILYGIDVELSKEGKVSSTKESFAIPAHTGYLKTVSSCPRFLVSGATDETISGSEDGRIGLFRTKDWECLHVLRHKKPVTAIAVHPSGKVALSVGKEKSIKLWNLMTGKQAHSSLLSHEPLQIQFSESGKYYAVLSDFNLVIYETETTKKILDFKSKTRLACMAVLRDELVFIAGEGSLIQMVEISLPDPPAESTSKVTILETEQSPRVKGLSIVSGAFGDVLVSASSSGLIKGWSLPDQQEIFSHPSNVRIICLTATIQE</sequence>
<evidence type="ECO:0000313" key="3">
    <source>
        <dbReference type="Proteomes" id="UP000240830"/>
    </source>
</evidence>
<keyword evidence="3" id="KW-1185">Reference proteome</keyword>
<dbReference type="STRING" id="1246581.A0A2H9TQ88"/>
<gene>
    <name evidence="2" type="ORF">PSACC_00284</name>
</gene>
<evidence type="ECO:0000256" key="1">
    <source>
        <dbReference type="PROSITE-ProRule" id="PRU00221"/>
    </source>
</evidence>
<dbReference type="InterPro" id="IPR051959">
    <property type="entry name" value="PAK1-Kinase_Regulator"/>
</dbReference>
<dbReference type="SUPFAM" id="SSF50978">
    <property type="entry name" value="WD40 repeat-like"/>
    <property type="match status" value="1"/>
</dbReference>
<dbReference type="InterPro" id="IPR036322">
    <property type="entry name" value="WD40_repeat_dom_sf"/>
</dbReference>
<dbReference type="SMART" id="SM00320">
    <property type="entry name" value="WD40"/>
    <property type="match status" value="4"/>
</dbReference>
<organism evidence="2 3">
    <name type="scientific">Paramicrosporidium saccamoebae</name>
    <dbReference type="NCBI Taxonomy" id="1246581"/>
    <lineage>
        <taxon>Eukaryota</taxon>
        <taxon>Fungi</taxon>
        <taxon>Fungi incertae sedis</taxon>
        <taxon>Cryptomycota</taxon>
        <taxon>Cryptomycota incertae sedis</taxon>
        <taxon>Paramicrosporidium</taxon>
    </lineage>
</organism>
<dbReference type="Pfam" id="PF00400">
    <property type="entry name" value="WD40"/>
    <property type="match status" value="1"/>
</dbReference>
<dbReference type="InterPro" id="IPR001680">
    <property type="entry name" value="WD40_rpt"/>
</dbReference>
<proteinExistence type="predicted"/>
<evidence type="ECO:0000313" key="2">
    <source>
        <dbReference type="EMBL" id="PJF19904.1"/>
    </source>
</evidence>
<dbReference type="PROSITE" id="PS50294">
    <property type="entry name" value="WD_REPEATS_REGION"/>
    <property type="match status" value="1"/>
</dbReference>
<dbReference type="PANTHER" id="PTHR44675:SF1">
    <property type="entry name" value="P21-ACTIVATED PROTEIN KINASE-INTERACTING PROTEIN 1"/>
    <property type="match status" value="1"/>
</dbReference>
<dbReference type="Gene3D" id="2.130.10.10">
    <property type="entry name" value="YVTN repeat-like/Quinoprotein amine dehydrogenase"/>
    <property type="match status" value="1"/>
</dbReference>